<feature type="transmembrane region" description="Helical" evidence="2">
    <location>
        <begin position="93"/>
        <end position="114"/>
    </location>
</feature>
<organism evidence="4 5">
    <name type="scientific">Microcoleus anatoxicus PTRS2</name>
    <dbReference type="NCBI Taxonomy" id="2705321"/>
    <lineage>
        <taxon>Bacteria</taxon>
        <taxon>Bacillati</taxon>
        <taxon>Cyanobacteriota</taxon>
        <taxon>Cyanophyceae</taxon>
        <taxon>Oscillatoriophycideae</taxon>
        <taxon>Oscillatoriales</taxon>
        <taxon>Microcoleaceae</taxon>
        <taxon>Microcoleus</taxon>
        <taxon>Microcoleus anatoxicus</taxon>
    </lineage>
</organism>
<protein>
    <submittedName>
        <fullName evidence="4">Pentapeptide repeat-containing protein</fullName>
    </submittedName>
</protein>
<reference evidence="4 5" key="1">
    <citation type="journal article" date="2020" name="Harmful Algae">
        <title>Molecular and morphological characterization of a novel dihydroanatoxin-a producing Microcoleus species (cyanobacteria) from the Russian River, California, USA.</title>
        <authorList>
            <person name="Conklin K.Y."/>
            <person name="Stancheva R."/>
            <person name="Otten T.G."/>
            <person name="Fadness R."/>
            <person name="Boyer G.L."/>
            <person name="Read B."/>
            <person name="Zhang X."/>
            <person name="Sheath R.G."/>
        </authorList>
    </citation>
    <scope>NUCLEOTIDE SEQUENCE [LARGE SCALE GENOMIC DNA]</scope>
    <source>
        <strain evidence="4 5">PTRS2</strain>
    </source>
</reference>
<keyword evidence="1" id="KW-0175">Coiled coil</keyword>
<dbReference type="InterPro" id="IPR024983">
    <property type="entry name" value="CHAT_dom"/>
</dbReference>
<keyword evidence="2" id="KW-1133">Transmembrane helix</keyword>
<name>A0ABU8YM67_9CYAN</name>
<sequence length="939" mass="105015">MTQDFSGQNLRGRNFKGQDLTGANFSYADIRGANFTDSILIGANFSHAKAGLPSQWKFSLLAFSLIVAFLAGFAVAVGGAFVGSFLANKYEKFFTYPGIFYLIACIAFISLLIFKEVKSVFTLSMGIAFTFVLVLTFSFGLSVEVAGPVGFALVLILILAFIFALALALTFAEVVAEKFTFAVTLTLFGSAIGLLLVTFAPKFADVRAGAAIGMLFGTYSVTFISTYISWRAKAEDMRFLWLKNLAVEYAAIKGTYFQGSDLTHANFTKAILNNTDFSNANLTRAWFNKAQKLDRAKADNTILAKPLIRDLLVTGNGAGKSYIGANLKGANLIGAHLNSANLKGANISEANFQAANLEAANLTLTEAIGTDFTSAQMTGASVEAWNIESNTNLDNVDCRYIYLLESSKPGTDDRERRPSSGEFAPGEFTKLFQEVLTTVDLIFRNGVDWKAFIPAFQQVQVENEDTELTIQSIENKGDGVVVVRVSVPPDTNKEKIHREFTQNYEVALKAIEEKYQAKLESKDEQITVYRQQLEDSRQREIQQSSNMEKIIDILAKPALNIPVNESEVQAIAEGPTAVNLVILTLLSGDFETGFPFVIAQIWTEDERLPTQHSGQLPPAPYLVEFYHLWHSQYNRFIEPLQSSRMERKQGNLTNFSQVEIHKLAEELEEKLNKWLNAEQFIPIDRILREKFNRSDEVRIIIQSQSSEVRKLPWHLWDFLKPYRKAEIALSSPFYDRPLKTAVTRDRIRILSILGCDKGINLNKDQQLLTQLDAETSFLVKPKSQELHEQLWCERGWDILCFSGHSSSEMDASTGYIYINDTDKLSIPDLKNSLSTAIERGLQIAIFNSCDGLGLANQLAQLHIPQIIVFREPVPDRVAQEFLKNFLTAFASGKSFYLAVREARERLQSLENHFPCASWLPVICQNPAEVPPTWRSLQNP</sequence>
<feature type="transmembrane region" description="Helical" evidence="2">
    <location>
        <begin position="149"/>
        <end position="172"/>
    </location>
</feature>
<keyword evidence="2" id="KW-0812">Transmembrane</keyword>
<dbReference type="PANTHER" id="PTHR14136:SF17">
    <property type="entry name" value="BTB_POZ DOMAIN-CONTAINING PROTEIN KCTD9"/>
    <property type="match status" value="1"/>
</dbReference>
<dbReference type="SUPFAM" id="SSF141571">
    <property type="entry name" value="Pentapeptide repeat-like"/>
    <property type="match status" value="1"/>
</dbReference>
<accession>A0ABU8YM67</accession>
<feature type="transmembrane region" description="Helical" evidence="2">
    <location>
        <begin position="206"/>
        <end position="230"/>
    </location>
</feature>
<evidence type="ECO:0000259" key="3">
    <source>
        <dbReference type="Pfam" id="PF12770"/>
    </source>
</evidence>
<evidence type="ECO:0000256" key="2">
    <source>
        <dbReference type="SAM" id="Phobius"/>
    </source>
</evidence>
<comment type="caution">
    <text evidence="4">The sequence shown here is derived from an EMBL/GenBank/DDBJ whole genome shotgun (WGS) entry which is preliminary data.</text>
</comment>
<proteinExistence type="predicted"/>
<evidence type="ECO:0000256" key="1">
    <source>
        <dbReference type="SAM" id="Coils"/>
    </source>
</evidence>
<feature type="transmembrane region" description="Helical" evidence="2">
    <location>
        <begin position="121"/>
        <end position="143"/>
    </location>
</feature>
<dbReference type="Proteomes" id="UP001384579">
    <property type="component" value="Unassembled WGS sequence"/>
</dbReference>
<dbReference type="RefSeq" id="WP_340518545.1">
    <property type="nucleotide sequence ID" value="NZ_JBBLXS010000125.1"/>
</dbReference>
<dbReference type="InterPro" id="IPR051082">
    <property type="entry name" value="Pentapeptide-BTB/POZ_domain"/>
</dbReference>
<keyword evidence="5" id="KW-1185">Reference proteome</keyword>
<feature type="domain" description="CHAT" evidence="3">
    <location>
        <begin position="776"/>
        <end position="911"/>
    </location>
</feature>
<dbReference type="EMBL" id="JBBLXS010000125">
    <property type="protein sequence ID" value="MEK0185508.1"/>
    <property type="molecule type" value="Genomic_DNA"/>
</dbReference>
<evidence type="ECO:0000313" key="5">
    <source>
        <dbReference type="Proteomes" id="UP001384579"/>
    </source>
</evidence>
<feature type="transmembrane region" description="Helical" evidence="2">
    <location>
        <begin position="179"/>
        <end position="200"/>
    </location>
</feature>
<dbReference type="Gene3D" id="2.160.20.80">
    <property type="entry name" value="E3 ubiquitin-protein ligase SopA"/>
    <property type="match status" value="3"/>
</dbReference>
<keyword evidence="2" id="KW-0472">Membrane</keyword>
<feature type="coiled-coil region" evidence="1">
    <location>
        <begin position="512"/>
        <end position="539"/>
    </location>
</feature>
<dbReference type="InterPro" id="IPR001646">
    <property type="entry name" value="5peptide_repeat"/>
</dbReference>
<dbReference type="Pfam" id="PF12770">
    <property type="entry name" value="CHAT"/>
    <property type="match status" value="1"/>
</dbReference>
<feature type="transmembrane region" description="Helical" evidence="2">
    <location>
        <begin position="58"/>
        <end position="87"/>
    </location>
</feature>
<dbReference type="Pfam" id="PF00805">
    <property type="entry name" value="Pentapeptide"/>
    <property type="match status" value="3"/>
</dbReference>
<dbReference type="PANTHER" id="PTHR14136">
    <property type="entry name" value="BTB_POZ DOMAIN-CONTAINING PROTEIN KCTD9"/>
    <property type="match status" value="1"/>
</dbReference>
<gene>
    <name evidence="4" type="ORF">WMG39_11720</name>
</gene>
<evidence type="ECO:0000313" key="4">
    <source>
        <dbReference type="EMBL" id="MEK0185508.1"/>
    </source>
</evidence>